<keyword evidence="3" id="KW-1185">Reference proteome</keyword>
<evidence type="ECO:0000313" key="2">
    <source>
        <dbReference type="EMBL" id="TGK08981.1"/>
    </source>
</evidence>
<feature type="transmembrane region" description="Helical" evidence="1">
    <location>
        <begin position="170"/>
        <end position="186"/>
    </location>
</feature>
<feature type="transmembrane region" description="Helical" evidence="1">
    <location>
        <begin position="143"/>
        <end position="164"/>
    </location>
</feature>
<dbReference type="EMBL" id="RQET01000009">
    <property type="protein sequence ID" value="TGK08981.1"/>
    <property type="molecule type" value="Genomic_DNA"/>
</dbReference>
<dbReference type="RefSeq" id="WP_135768668.1">
    <property type="nucleotide sequence ID" value="NZ_RQET01000009.1"/>
</dbReference>
<dbReference type="AlphaFoldDB" id="A0A4R9GBG0"/>
<sequence>MSRFYTEKPLRSVHIDIDLLSKLEAFILETIPELIPGRFKSKKSKQYSIELTDKYGSEQLDSFKKYKDKLLPDSISSLLIELKDAQKTFELSILFDMEEGGSVTLDFESDNVRERAISIIEGIDLILRNYSTINRIYHPWNQIGSVAGIFALLLGIVSLSDVINGKYLEASGPGFFTFALGFYYYIGKFLKTIVSFETRRYKALNKYYLWLVSSCSGFILSGIILTFFKNRFFGEFLK</sequence>
<accession>A0A4R9GBG0</accession>
<comment type="caution">
    <text evidence="2">The sequence shown here is derived from an EMBL/GenBank/DDBJ whole genome shotgun (WGS) entry which is preliminary data.</text>
</comment>
<reference evidence="2" key="1">
    <citation type="journal article" date="2019" name="PLoS Negl. Trop. Dis.">
        <title>Revisiting the worldwide diversity of Leptospira species in the environment.</title>
        <authorList>
            <person name="Vincent A.T."/>
            <person name="Schiettekatte O."/>
            <person name="Bourhy P."/>
            <person name="Veyrier F.J."/>
            <person name="Picardeau M."/>
        </authorList>
    </citation>
    <scope>NUCLEOTIDE SEQUENCE [LARGE SCALE GENOMIC DNA]</scope>
    <source>
        <strain evidence="2">SSW15</strain>
    </source>
</reference>
<evidence type="ECO:0000313" key="3">
    <source>
        <dbReference type="Proteomes" id="UP000298458"/>
    </source>
</evidence>
<keyword evidence="1" id="KW-0472">Membrane</keyword>
<protein>
    <submittedName>
        <fullName evidence="2">Uncharacterized protein</fullName>
    </submittedName>
</protein>
<feature type="transmembrane region" description="Helical" evidence="1">
    <location>
        <begin position="207"/>
        <end position="228"/>
    </location>
</feature>
<organism evidence="2 3">
    <name type="scientific">Leptospira fletcheri</name>
    <dbReference type="NCBI Taxonomy" id="2484981"/>
    <lineage>
        <taxon>Bacteria</taxon>
        <taxon>Pseudomonadati</taxon>
        <taxon>Spirochaetota</taxon>
        <taxon>Spirochaetia</taxon>
        <taxon>Leptospirales</taxon>
        <taxon>Leptospiraceae</taxon>
        <taxon>Leptospira</taxon>
    </lineage>
</organism>
<dbReference type="Proteomes" id="UP000298458">
    <property type="component" value="Unassembled WGS sequence"/>
</dbReference>
<proteinExistence type="predicted"/>
<dbReference type="OrthoDB" id="330813at2"/>
<keyword evidence="1" id="KW-1133">Transmembrane helix</keyword>
<keyword evidence="1" id="KW-0812">Transmembrane</keyword>
<gene>
    <name evidence="2" type="ORF">EHO60_13215</name>
</gene>
<name>A0A4R9GBG0_9LEPT</name>
<evidence type="ECO:0000256" key="1">
    <source>
        <dbReference type="SAM" id="Phobius"/>
    </source>
</evidence>